<name>A0A9D8KGD3_9DELT</name>
<organism evidence="1 2">
    <name type="scientific">Candidatus Zymogenus saltonus</name>
    <dbReference type="NCBI Taxonomy" id="2844893"/>
    <lineage>
        <taxon>Bacteria</taxon>
        <taxon>Deltaproteobacteria</taxon>
        <taxon>Candidatus Zymogenia</taxon>
        <taxon>Candidatus Zymogeniales</taxon>
        <taxon>Candidatus Zymogenaceae</taxon>
        <taxon>Candidatus Zymogenus</taxon>
    </lineage>
</organism>
<reference evidence="1" key="2">
    <citation type="submission" date="2021-01" db="EMBL/GenBank/DDBJ databases">
        <authorList>
            <person name="Hahn C.R."/>
            <person name="Youssef N.H."/>
            <person name="Elshahed M."/>
        </authorList>
    </citation>
    <scope>NUCLEOTIDE SEQUENCE</scope>
    <source>
        <strain evidence="1">Zod_Metabat.24</strain>
    </source>
</reference>
<proteinExistence type="predicted"/>
<evidence type="ECO:0000313" key="1">
    <source>
        <dbReference type="EMBL" id="MBN1573555.1"/>
    </source>
</evidence>
<accession>A0A9D8KGD3</accession>
<gene>
    <name evidence="1" type="ORF">JW984_10205</name>
</gene>
<sequence>MTIDIHGRLVDERFFAEVYWRGFAKMALPIIKRMDVDADVDTVVKDIFPVCFDKDGRKHVAAIKEAGIDKTVLLPFDTGLLFGEGEVSIEERNEMVFSAAKSTGTG</sequence>
<protein>
    <submittedName>
        <fullName evidence="1">Uncharacterized protein</fullName>
    </submittedName>
</protein>
<reference evidence="1" key="1">
    <citation type="journal article" date="2021" name="Environ. Microbiol.">
        <title>Genomic characterization of three novel Desulfobacterota classes expand the metabolic and phylogenetic diversity of the phylum.</title>
        <authorList>
            <person name="Murphy C.L."/>
            <person name="Biggerstaff J."/>
            <person name="Eichhorn A."/>
            <person name="Ewing E."/>
            <person name="Shahan R."/>
            <person name="Soriano D."/>
            <person name="Stewart S."/>
            <person name="VanMol K."/>
            <person name="Walker R."/>
            <person name="Walters P."/>
            <person name="Elshahed M.S."/>
            <person name="Youssef N.H."/>
        </authorList>
    </citation>
    <scope>NUCLEOTIDE SEQUENCE</scope>
    <source>
        <strain evidence="1">Zod_Metabat.24</strain>
    </source>
</reference>
<dbReference type="Proteomes" id="UP000809273">
    <property type="component" value="Unassembled WGS sequence"/>
</dbReference>
<dbReference type="EMBL" id="JAFGIX010000052">
    <property type="protein sequence ID" value="MBN1573555.1"/>
    <property type="molecule type" value="Genomic_DNA"/>
</dbReference>
<dbReference type="AlphaFoldDB" id="A0A9D8KGD3"/>
<evidence type="ECO:0000313" key="2">
    <source>
        <dbReference type="Proteomes" id="UP000809273"/>
    </source>
</evidence>
<comment type="caution">
    <text evidence="1">The sequence shown here is derived from an EMBL/GenBank/DDBJ whole genome shotgun (WGS) entry which is preliminary data.</text>
</comment>